<sequence>MNKMMISLLAVPLLLGSVQAQTVSRPAASAPAAERTLQADLRLYGDFAEVRQAVTPQDGTLTVVWPQSAWSGLIRDSLDLEGLAYTRAVHATQASWLENLEGREVVLHEQGKAPQTVTLVRARDVLIQDAQGMYRRVDPAQLAFPALPPESGYGALPVSTFTLAAPAAGQGTLSYLTRSLSWTPRYTLRVNGGKPTLEALADVNNGTELSYSVGKTELLAGDVNLNPGNGYTTIGEPVMAFDVSKVTEAQFASRNIAQQESLNGIYRYALTEAFTLPASSTVTLPFMTPAVSEFEAYAGLKRGFSEQNDRGVLNRYYRFKADRALPGGGLTVREDGRVTGQTRVQETAPGQPVDFALGRDPDVTYVRSVKALSRTSRSAAFQVTYALENSKKQPVKVEITESLYNDRAEVKAEGALGAGVRREGSDVNLALTLPAGGKTERTFTVTIPLQ</sequence>
<feature type="chain" id="PRO_5047520615" description="DUF4139 domain-containing protein" evidence="1">
    <location>
        <begin position="21"/>
        <end position="450"/>
    </location>
</feature>
<organism evidence="2 3">
    <name type="scientific">Deinococcus piscis</name>
    <dbReference type="NCBI Taxonomy" id="394230"/>
    <lineage>
        <taxon>Bacteria</taxon>
        <taxon>Thermotogati</taxon>
        <taxon>Deinococcota</taxon>
        <taxon>Deinococci</taxon>
        <taxon>Deinococcales</taxon>
        <taxon>Deinococcaceae</taxon>
        <taxon>Deinococcus</taxon>
    </lineage>
</organism>
<dbReference type="PANTHER" id="PTHR38075:SF1">
    <property type="entry name" value="DUF4139 DOMAIN-CONTAINING PROTEIN"/>
    <property type="match status" value="1"/>
</dbReference>
<evidence type="ECO:0000313" key="3">
    <source>
        <dbReference type="Proteomes" id="UP000632154"/>
    </source>
</evidence>
<evidence type="ECO:0000313" key="2">
    <source>
        <dbReference type="EMBL" id="GHG03255.1"/>
    </source>
</evidence>
<reference evidence="3" key="1">
    <citation type="journal article" date="2019" name="Int. J. Syst. Evol. Microbiol.">
        <title>The Global Catalogue of Microorganisms (GCM) 10K type strain sequencing project: providing services to taxonomists for standard genome sequencing and annotation.</title>
        <authorList>
            <consortium name="The Broad Institute Genomics Platform"/>
            <consortium name="The Broad Institute Genome Sequencing Center for Infectious Disease"/>
            <person name="Wu L."/>
            <person name="Ma J."/>
        </authorList>
    </citation>
    <scope>NUCLEOTIDE SEQUENCE [LARGE SCALE GENOMIC DNA]</scope>
    <source>
        <strain evidence="3">CGMCC 1.18439</strain>
    </source>
</reference>
<keyword evidence="1" id="KW-0732">Signal</keyword>
<dbReference type="EMBL" id="BNAL01000016">
    <property type="protein sequence ID" value="GHG03255.1"/>
    <property type="molecule type" value="Genomic_DNA"/>
</dbReference>
<feature type="signal peptide" evidence="1">
    <location>
        <begin position="1"/>
        <end position="20"/>
    </location>
</feature>
<accession>A0ABQ3K5L7</accession>
<keyword evidence="3" id="KW-1185">Reference proteome</keyword>
<evidence type="ECO:0008006" key="4">
    <source>
        <dbReference type="Google" id="ProtNLM"/>
    </source>
</evidence>
<protein>
    <recommendedName>
        <fullName evidence="4">DUF4139 domain-containing protein</fullName>
    </recommendedName>
</protein>
<evidence type="ECO:0000256" key="1">
    <source>
        <dbReference type="SAM" id="SignalP"/>
    </source>
</evidence>
<comment type="caution">
    <text evidence="2">The sequence shown here is derived from an EMBL/GenBank/DDBJ whole genome shotgun (WGS) entry which is preliminary data.</text>
</comment>
<dbReference type="PANTHER" id="PTHR38075">
    <property type="entry name" value="DUF4139 DOMAIN-CONTAINING PROTEIN"/>
    <property type="match status" value="1"/>
</dbReference>
<name>A0ABQ3K5L7_9DEIO</name>
<proteinExistence type="predicted"/>
<dbReference type="RefSeq" id="WP_189643022.1">
    <property type="nucleotide sequence ID" value="NZ_BNAL01000016.1"/>
</dbReference>
<gene>
    <name evidence="2" type="ORF">GCM10017783_14560</name>
</gene>
<dbReference type="Proteomes" id="UP000632154">
    <property type="component" value="Unassembled WGS sequence"/>
</dbReference>